<reference evidence="1 2" key="1">
    <citation type="submission" date="2016-07" db="EMBL/GenBank/DDBJ databases">
        <title>Pervasive Adenine N6-methylation of Active Genes in Fungi.</title>
        <authorList>
            <consortium name="DOE Joint Genome Institute"/>
            <person name="Mondo S.J."/>
            <person name="Dannebaum R.O."/>
            <person name="Kuo R.C."/>
            <person name="Labutti K."/>
            <person name="Haridas S."/>
            <person name="Kuo A."/>
            <person name="Salamov A."/>
            <person name="Ahrendt S.R."/>
            <person name="Lipzen A."/>
            <person name="Sullivan W."/>
            <person name="Andreopoulos W.B."/>
            <person name="Clum A."/>
            <person name="Lindquist E."/>
            <person name="Daum C."/>
            <person name="Ramamoorthy G.K."/>
            <person name="Gryganskyi A."/>
            <person name="Culley D."/>
            <person name="Magnuson J.K."/>
            <person name="James T.Y."/>
            <person name="O'Malley M.A."/>
            <person name="Stajich J.E."/>
            <person name="Spatafora J.W."/>
            <person name="Visel A."/>
            <person name="Grigoriev I.V."/>
        </authorList>
    </citation>
    <scope>NUCLEOTIDE SEQUENCE [LARGE SCALE GENOMIC DNA]</scope>
    <source>
        <strain evidence="1 2">CBS 115471</strain>
    </source>
</reference>
<dbReference type="EMBL" id="MCFA01000254">
    <property type="protein sequence ID" value="ORX96542.1"/>
    <property type="molecule type" value="Genomic_DNA"/>
</dbReference>
<protein>
    <submittedName>
        <fullName evidence="1">Uncharacterized protein</fullName>
    </submittedName>
</protein>
<comment type="caution">
    <text evidence="1">The sequence shown here is derived from an EMBL/GenBank/DDBJ whole genome shotgun (WGS) entry which is preliminary data.</text>
</comment>
<sequence>MMSLKELRRKLAKDNRLHLLGVIPAYSEMAFRTTLPRDVEEPVALHTGPMSDHKVWALPLGFHGYESQKGQLKGLPKGEARSAVRCYYFALWVDKTVNRGPKTTGTPYNESVAVLEHIKIKEPRDAIPANTQEIKPYSDPPAKITVQQPEQTIPQPTQSSSGALSKLLQHFTNKLDTLSHIPSLETLTFSPQPTWPTCVRQKLLLGESKKGDWLAWAVFRASGNLKAGPEIYINYRLGSRRRSDS</sequence>
<accession>A0A1Y1YEW5</accession>
<dbReference type="Proteomes" id="UP000193144">
    <property type="component" value="Unassembled WGS sequence"/>
</dbReference>
<keyword evidence="2" id="KW-1185">Reference proteome</keyword>
<name>A0A1Y1YEW5_9PLEO</name>
<gene>
    <name evidence="1" type="ORF">BCR34DRAFT_607599</name>
</gene>
<evidence type="ECO:0000313" key="1">
    <source>
        <dbReference type="EMBL" id="ORX96542.1"/>
    </source>
</evidence>
<organism evidence="1 2">
    <name type="scientific">Clohesyomyces aquaticus</name>
    <dbReference type="NCBI Taxonomy" id="1231657"/>
    <lineage>
        <taxon>Eukaryota</taxon>
        <taxon>Fungi</taxon>
        <taxon>Dikarya</taxon>
        <taxon>Ascomycota</taxon>
        <taxon>Pezizomycotina</taxon>
        <taxon>Dothideomycetes</taxon>
        <taxon>Pleosporomycetidae</taxon>
        <taxon>Pleosporales</taxon>
        <taxon>Lindgomycetaceae</taxon>
        <taxon>Clohesyomyces</taxon>
    </lineage>
</organism>
<proteinExistence type="predicted"/>
<evidence type="ECO:0000313" key="2">
    <source>
        <dbReference type="Proteomes" id="UP000193144"/>
    </source>
</evidence>
<dbReference type="AlphaFoldDB" id="A0A1Y1YEW5"/>